<accession>A0A1Y5S1B4</accession>
<sequence>MVQGQLPIADLRSRIGRPDCPAIIDVRRREAYERAADRLPAARWRDHREADRWADAFAAGSEIVVYCVHGHEVSESAAGRLRAAGLDARALDGGIEGWRAAGLPLVAKADLPGGDCAATRWVTRARPKIDRIACPWFIRRFVDPDARFHFVAPDWVGECATELDAIPFDIPDCRFSHDGENCSFDAFLAAYRVREPALEKLALIIRAADTGRLDLAPEASGLLTLSVGLSALTSDDLVMLERGLTLYDALYARCRDVPAESHGWPPKEIAR</sequence>
<dbReference type="Gene3D" id="3.40.250.10">
    <property type="entry name" value="Rhodanese-like domain"/>
    <property type="match status" value="1"/>
</dbReference>
<reference evidence="2 3" key="1">
    <citation type="submission" date="2017-03" db="EMBL/GenBank/DDBJ databases">
        <authorList>
            <person name="Afonso C.L."/>
            <person name="Miller P.J."/>
            <person name="Scott M.A."/>
            <person name="Spackman E."/>
            <person name="Goraichik I."/>
            <person name="Dimitrov K.M."/>
            <person name="Suarez D.L."/>
            <person name="Swayne D.E."/>
        </authorList>
    </citation>
    <scope>NUCLEOTIDE SEQUENCE [LARGE SCALE GENOMIC DNA]</scope>
    <source>
        <strain evidence="2 3">CECT 7691</strain>
    </source>
</reference>
<evidence type="ECO:0000259" key="1">
    <source>
        <dbReference type="PROSITE" id="PS50206"/>
    </source>
</evidence>
<feature type="domain" description="Rhodanese" evidence="1">
    <location>
        <begin position="23"/>
        <end position="107"/>
    </location>
</feature>
<keyword evidence="3" id="KW-1185">Reference proteome</keyword>
<dbReference type="EMBL" id="FWFR01000001">
    <property type="protein sequence ID" value="SLN27706.1"/>
    <property type="molecule type" value="Genomic_DNA"/>
</dbReference>
<dbReference type="AlphaFoldDB" id="A0A1Y5S1B4"/>
<dbReference type="Pfam" id="PF00581">
    <property type="entry name" value="Rhodanese"/>
    <property type="match status" value="1"/>
</dbReference>
<dbReference type="SMART" id="SM00450">
    <property type="entry name" value="RHOD"/>
    <property type="match status" value="1"/>
</dbReference>
<dbReference type="InterPro" id="IPR001763">
    <property type="entry name" value="Rhodanese-like_dom"/>
</dbReference>
<organism evidence="2 3">
    <name type="scientific">Oceanibacterium hippocampi</name>
    <dbReference type="NCBI Taxonomy" id="745714"/>
    <lineage>
        <taxon>Bacteria</taxon>
        <taxon>Pseudomonadati</taxon>
        <taxon>Pseudomonadota</taxon>
        <taxon>Alphaproteobacteria</taxon>
        <taxon>Sneathiellales</taxon>
        <taxon>Sneathiellaceae</taxon>
        <taxon>Oceanibacterium</taxon>
    </lineage>
</organism>
<dbReference type="OrthoDB" id="9784302at2"/>
<dbReference type="SUPFAM" id="SSF52821">
    <property type="entry name" value="Rhodanese/Cell cycle control phosphatase"/>
    <property type="match status" value="1"/>
</dbReference>
<evidence type="ECO:0000313" key="3">
    <source>
        <dbReference type="Proteomes" id="UP000193200"/>
    </source>
</evidence>
<gene>
    <name evidence="2" type="ORF">OCH7691_00908</name>
</gene>
<evidence type="ECO:0000313" key="2">
    <source>
        <dbReference type="EMBL" id="SLN27706.1"/>
    </source>
</evidence>
<protein>
    <submittedName>
        <fullName evidence="2">Chromate resistance exported protein</fullName>
    </submittedName>
</protein>
<dbReference type="RefSeq" id="WP_085882190.1">
    <property type="nucleotide sequence ID" value="NZ_FWFR01000001.1"/>
</dbReference>
<dbReference type="PROSITE" id="PS50206">
    <property type="entry name" value="RHODANESE_3"/>
    <property type="match status" value="1"/>
</dbReference>
<proteinExistence type="predicted"/>
<dbReference type="InterPro" id="IPR018634">
    <property type="entry name" value="ChrB_C"/>
</dbReference>
<dbReference type="InterPro" id="IPR036873">
    <property type="entry name" value="Rhodanese-like_dom_sf"/>
</dbReference>
<dbReference type="Proteomes" id="UP000193200">
    <property type="component" value="Unassembled WGS sequence"/>
</dbReference>
<dbReference type="Pfam" id="PF09828">
    <property type="entry name" value="ChrB_C"/>
    <property type="match status" value="1"/>
</dbReference>
<name>A0A1Y5S1B4_9PROT</name>
<dbReference type="InParanoid" id="A0A1Y5S1B4"/>